<protein>
    <submittedName>
        <fullName evidence="1">Class I SAM-dependent methyltransferase</fullName>
    </submittedName>
</protein>
<dbReference type="Proteomes" id="UP000502677">
    <property type="component" value="Chromosome"/>
</dbReference>
<organism evidence="1 2">
    <name type="scientific">Leucobacter viscericola</name>
    <dbReference type="NCBI Taxonomy" id="2714935"/>
    <lineage>
        <taxon>Bacteria</taxon>
        <taxon>Bacillati</taxon>
        <taxon>Actinomycetota</taxon>
        <taxon>Actinomycetes</taxon>
        <taxon>Micrococcales</taxon>
        <taxon>Microbacteriaceae</taxon>
        <taxon>Leucobacter</taxon>
    </lineage>
</organism>
<evidence type="ECO:0000313" key="2">
    <source>
        <dbReference type="Proteomes" id="UP000502677"/>
    </source>
</evidence>
<dbReference type="SUPFAM" id="SSF53335">
    <property type="entry name" value="S-adenosyl-L-methionine-dependent methyltransferases"/>
    <property type="match status" value="1"/>
</dbReference>
<accession>A0A6G7XFC0</accession>
<dbReference type="KEGG" id="lvi:G7068_08125"/>
<dbReference type="CDD" id="cd02440">
    <property type="entry name" value="AdoMet_MTases"/>
    <property type="match status" value="1"/>
</dbReference>
<dbReference type="Gene3D" id="3.40.50.150">
    <property type="entry name" value="Vaccinia Virus protein VP39"/>
    <property type="match status" value="1"/>
</dbReference>
<keyword evidence="1" id="KW-0489">Methyltransferase</keyword>
<evidence type="ECO:0000313" key="1">
    <source>
        <dbReference type="EMBL" id="QIK63166.1"/>
    </source>
</evidence>
<gene>
    <name evidence="1" type="ORF">G7068_08125</name>
</gene>
<proteinExistence type="predicted"/>
<dbReference type="Pfam" id="PF13489">
    <property type="entry name" value="Methyltransf_23"/>
    <property type="match status" value="1"/>
</dbReference>
<dbReference type="InterPro" id="IPR029063">
    <property type="entry name" value="SAM-dependent_MTases_sf"/>
</dbReference>
<reference evidence="1 2" key="1">
    <citation type="submission" date="2020-03" db="EMBL/GenBank/DDBJ databases">
        <title>Leucobacter sp. nov., isolated from beetles.</title>
        <authorList>
            <person name="Hyun D.-W."/>
            <person name="Bae J.-W."/>
        </authorList>
    </citation>
    <scope>NUCLEOTIDE SEQUENCE [LARGE SCALE GENOMIC DNA]</scope>
    <source>
        <strain evidence="1 2">HDW9C</strain>
    </source>
</reference>
<name>A0A6G7XFC0_9MICO</name>
<dbReference type="RefSeq" id="WP_166290969.1">
    <property type="nucleotide sequence ID" value="NZ_CP049863.1"/>
</dbReference>
<dbReference type="GO" id="GO:0032259">
    <property type="term" value="P:methylation"/>
    <property type="evidence" value="ECO:0007669"/>
    <property type="project" value="UniProtKB-KW"/>
</dbReference>
<keyword evidence="2" id="KW-1185">Reference proteome</keyword>
<dbReference type="EMBL" id="CP049863">
    <property type="protein sequence ID" value="QIK63166.1"/>
    <property type="molecule type" value="Genomic_DNA"/>
</dbReference>
<keyword evidence="1" id="KW-0808">Transferase</keyword>
<sequence>MYTDDNRQAYFGFGCDTPYEAALQAGGGTLRVVDVNAARGGIAHLDLSRFLSAADEADMSTLARVNGPVLDVGCGPGRMVRAAIAGGHLSLGLDVSPAAVEHAHANGLPVLLRSIFDAIPREGEWNTIILLDGNIGIGGDPSRLLARCAEVMGPQGSIVIETHPDPLRDRAFQATLVDDFGRSSSPFPWCELGLASLVRVGTALGFTPAESWTHSDRSFLRLSC</sequence>
<dbReference type="GO" id="GO:0008168">
    <property type="term" value="F:methyltransferase activity"/>
    <property type="evidence" value="ECO:0007669"/>
    <property type="project" value="UniProtKB-KW"/>
</dbReference>
<dbReference type="AlphaFoldDB" id="A0A6G7XFC0"/>